<feature type="compositionally biased region" description="Low complexity" evidence="1">
    <location>
        <begin position="76"/>
        <end position="86"/>
    </location>
</feature>
<feature type="region of interest" description="Disordered" evidence="1">
    <location>
        <begin position="123"/>
        <end position="209"/>
    </location>
</feature>
<gene>
    <name evidence="2" type="ORF">KABA2_07S05412</name>
</gene>
<feature type="compositionally biased region" description="Polar residues" evidence="1">
    <location>
        <begin position="164"/>
        <end position="175"/>
    </location>
</feature>
<feature type="compositionally biased region" description="Low complexity" evidence="1">
    <location>
        <begin position="27"/>
        <end position="37"/>
    </location>
</feature>
<evidence type="ECO:0000313" key="3">
    <source>
        <dbReference type="Proteomes" id="UP000644660"/>
    </source>
</evidence>
<feature type="region of interest" description="Disordered" evidence="1">
    <location>
        <begin position="1"/>
        <end position="86"/>
    </location>
</feature>
<keyword evidence="3" id="KW-1185">Reference proteome</keyword>
<comment type="caution">
    <text evidence="2">The sequence shown here is derived from an EMBL/GenBank/DDBJ whole genome shotgun (WGS) entry which is preliminary data.</text>
</comment>
<feature type="compositionally biased region" description="Polar residues" evidence="1">
    <location>
        <begin position="125"/>
        <end position="143"/>
    </location>
</feature>
<feature type="compositionally biased region" description="Low complexity" evidence="1">
    <location>
        <begin position="373"/>
        <end position="399"/>
    </location>
</feature>
<sequence>MPEQGTVTTNDKKIPSGTVIDDALVPTTTNSTSTSSNGKENSSPLRGKQIQKSPTPQNRSLPVLSRADTGREQSVNSTSNSNTSTAAATTLVNMNLTAAPISVPTTMPQSATSRRYNNIEDIITPTVTETPALPTSETKQNELQVKPKRNSLRRANIPPPLGLQLQNDHTTSGASSAPEPSKNNNNKLHIPLDPQSASARRFSATTTKTGGVSKLRVRYLGKMSRYPANHNPNSTSNPNHNVPLRRLSQSGVPPAQMQAQAQLNAMLLYNQQQQQQYMATMMMMGIYPYMYNENVQMPMPPMPPMPMPMPLGHPPNQPPVPMDMNTAPRSAMLSNFPPQTYPYFRNQGTIDSSSSSLLSKGYQGIDNTLHNHQIQQQQNQIQQQIQQQQQQQQHQYQHQASAQPPHLEQNSSPHKEHFDQGDVENDEEEEDDEEEEEEEADLAIESDALPTPIFTRRPTPPEMMQGEIRIMQNKFSFEFPVTNPAIDRKMFLSICNKIWTESRELEKDI</sequence>
<feature type="compositionally biased region" description="Polar residues" evidence="1">
    <location>
        <begin position="38"/>
        <end position="60"/>
    </location>
</feature>
<protein>
    <submittedName>
        <fullName evidence="2">Similar to Saccharomyces cerevisiae YDR480W DIG2 MAP kinase- responsive inhibitor of the Ste12p transcription factor</fullName>
    </submittedName>
</protein>
<dbReference type="GeneID" id="64858890"/>
<feature type="compositionally biased region" description="Polar residues" evidence="1">
    <location>
        <begin position="195"/>
        <end position="209"/>
    </location>
</feature>
<organism evidence="2 3">
    <name type="scientific">Maudiozyma barnettii</name>
    <dbReference type="NCBI Taxonomy" id="61262"/>
    <lineage>
        <taxon>Eukaryota</taxon>
        <taxon>Fungi</taxon>
        <taxon>Dikarya</taxon>
        <taxon>Ascomycota</taxon>
        <taxon>Saccharomycotina</taxon>
        <taxon>Saccharomycetes</taxon>
        <taxon>Saccharomycetales</taxon>
        <taxon>Saccharomycetaceae</taxon>
        <taxon>Maudiozyma</taxon>
    </lineage>
</organism>
<dbReference type="RefSeq" id="XP_041407673.1">
    <property type="nucleotide sequence ID" value="XM_041551739.1"/>
</dbReference>
<proteinExistence type="predicted"/>
<reference evidence="2 3" key="1">
    <citation type="submission" date="2020-05" db="EMBL/GenBank/DDBJ databases">
        <authorList>
            <person name="Casaregola S."/>
            <person name="Devillers H."/>
            <person name="Grondin C."/>
        </authorList>
    </citation>
    <scope>NUCLEOTIDE SEQUENCE [LARGE SCALE GENOMIC DNA]</scope>
    <source>
        <strain evidence="2 3">CLIB 1767</strain>
    </source>
</reference>
<accession>A0A8H2VHM0</accession>
<feature type="region of interest" description="Disordered" evidence="1">
    <location>
        <begin position="373"/>
        <end position="460"/>
    </location>
</feature>
<dbReference type="OrthoDB" id="4041625at2759"/>
<evidence type="ECO:0000256" key="1">
    <source>
        <dbReference type="SAM" id="MobiDB-lite"/>
    </source>
</evidence>
<dbReference type="Proteomes" id="UP000644660">
    <property type="component" value="Unassembled WGS sequence"/>
</dbReference>
<evidence type="ECO:0000313" key="2">
    <source>
        <dbReference type="EMBL" id="CAB4255829.1"/>
    </source>
</evidence>
<dbReference type="EMBL" id="CAEFZW010000007">
    <property type="protein sequence ID" value="CAB4255829.1"/>
    <property type="molecule type" value="Genomic_DNA"/>
</dbReference>
<name>A0A8H2VHM0_9SACH</name>
<feature type="compositionally biased region" description="Acidic residues" evidence="1">
    <location>
        <begin position="421"/>
        <end position="444"/>
    </location>
</feature>
<dbReference type="AlphaFoldDB" id="A0A8H2VHM0"/>